<dbReference type="Gene3D" id="3.60.15.10">
    <property type="entry name" value="Ribonuclease Z/Hydroxyacylglutathione hydrolase-like"/>
    <property type="match status" value="1"/>
</dbReference>
<feature type="transmembrane region" description="Helical" evidence="1">
    <location>
        <begin position="6"/>
        <end position="27"/>
    </location>
</feature>
<reference evidence="3 4" key="1">
    <citation type="submission" date="2015-09" db="EMBL/GenBank/DDBJ databases">
        <authorList>
            <consortium name="Pathogen Informatics"/>
        </authorList>
    </citation>
    <scope>NUCLEOTIDE SEQUENCE [LARGE SCALE GENOMIC DNA]</scope>
    <source>
        <strain evidence="3 4">2789STDY5834880</strain>
    </source>
</reference>
<dbReference type="AlphaFoldDB" id="A0A174T3I5"/>
<organism evidence="3 4">
    <name type="scientific">Bacteroides caccae</name>
    <dbReference type="NCBI Taxonomy" id="47678"/>
    <lineage>
        <taxon>Bacteria</taxon>
        <taxon>Pseudomonadati</taxon>
        <taxon>Bacteroidota</taxon>
        <taxon>Bacteroidia</taxon>
        <taxon>Bacteroidales</taxon>
        <taxon>Bacteroidaceae</taxon>
        <taxon>Bacteroides</taxon>
    </lineage>
</organism>
<gene>
    <name evidence="3" type="primary">ulaG</name>
    <name evidence="3" type="ORF">ERS852494_03808</name>
</gene>
<dbReference type="Proteomes" id="UP000095657">
    <property type="component" value="Unassembled WGS sequence"/>
</dbReference>
<keyword evidence="1" id="KW-0472">Membrane</keyword>
<dbReference type="SUPFAM" id="SSF56281">
    <property type="entry name" value="Metallo-hydrolase/oxidoreductase"/>
    <property type="match status" value="1"/>
</dbReference>
<proteinExistence type="predicted"/>
<evidence type="ECO:0000313" key="4">
    <source>
        <dbReference type="Proteomes" id="UP000095657"/>
    </source>
</evidence>
<dbReference type="Pfam" id="PF12706">
    <property type="entry name" value="Lactamase_B_2"/>
    <property type="match status" value="1"/>
</dbReference>
<feature type="domain" description="Metallo-beta-lactamase" evidence="2">
    <location>
        <begin position="132"/>
        <end position="324"/>
    </location>
</feature>
<dbReference type="PANTHER" id="PTHR15032">
    <property type="entry name" value="N-ACYL-PHOSPHATIDYLETHANOLAMINE-HYDROLYZING PHOSPHOLIPASE D"/>
    <property type="match status" value="1"/>
</dbReference>
<evidence type="ECO:0000313" key="3">
    <source>
        <dbReference type="EMBL" id="CUQ04664.1"/>
    </source>
</evidence>
<evidence type="ECO:0000256" key="1">
    <source>
        <dbReference type="SAM" id="Phobius"/>
    </source>
</evidence>
<sequence length="367" mass="42472">MYPDSVSRVHFLFVLIYGKSGFFIKFVKTYSISIKMGEHICFRRNERLATVNPYWRGNPMVRGRFFNRQHRFRPGMGSVLKWRLSPNPQRKEKKAVKWDPKVCYLRSLDAVVGDSLIWLGHNSFFLQLAGKRVMFDPVFGNIPFVKRQSEFPANPDIFTEIDYLLVSHDHFDHLDKQSIAHLLKNNPQMKLFCGLGTGELIQSWFSEMKIVEAGWYQQIEDEGLKITFLPAQHWSKRSVRDGGQRLWGAFMLQGDNISLYYSGDTGYSSHFREIPDLFGAPDYALLGIGAYKPRWFMRPNHISPYESLTASEEMHAGLTIPMHYGTFDLSDEPLHDPPKVFAAEAKKRKIPVEIPYLGEIVKLSKKK</sequence>
<dbReference type="InterPro" id="IPR036866">
    <property type="entry name" value="RibonucZ/Hydroxyglut_hydro"/>
</dbReference>
<dbReference type="EC" id="3.1.1.-" evidence="3"/>
<protein>
    <submittedName>
        <fullName evidence="3">Beta-lactamase domain-containing protein</fullName>
        <ecNumber evidence="3">3.1.1.-</ecNumber>
    </submittedName>
</protein>
<keyword evidence="1" id="KW-0812">Transmembrane</keyword>
<dbReference type="STRING" id="47678.ERS852494_03808"/>
<accession>A0A174T3I5</accession>
<keyword evidence="3" id="KW-0378">Hydrolase</keyword>
<dbReference type="PANTHER" id="PTHR15032:SF4">
    <property type="entry name" value="N-ACYL-PHOSPHATIDYLETHANOLAMINE-HYDROLYZING PHOSPHOLIPASE D"/>
    <property type="match status" value="1"/>
</dbReference>
<dbReference type="InterPro" id="IPR001279">
    <property type="entry name" value="Metallo-B-lactamas"/>
</dbReference>
<name>A0A174T3I5_9BACE</name>
<dbReference type="GO" id="GO:0016787">
    <property type="term" value="F:hydrolase activity"/>
    <property type="evidence" value="ECO:0007669"/>
    <property type="project" value="UniProtKB-KW"/>
</dbReference>
<keyword evidence="1" id="KW-1133">Transmembrane helix</keyword>
<dbReference type="EMBL" id="CZAI01000010">
    <property type="protein sequence ID" value="CUQ04664.1"/>
    <property type="molecule type" value="Genomic_DNA"/>
</dbReference>
<dbReference type="GO" id="GO:0005737">
    <property type="term" value="C:cytoplasm"/>
    <property type="evidence" value="ECO:0007669"/>
    <property type="project" value="TreeGrafter"/>
</dbReference>
<evidence type="ECO:0000259" key="2">
    <source>
        <dbReference type="Pfam" id="PF12706"/>
    </source>
</evidence>